<reference evidence="9" key="1">
    <citation type="submission" date="2019-04" db="EMBL/GenBank/DDBJ databases">
        <authorList>
            <person name="Melise S."/>
            <person name="Noan J."/>
            <person name="Okalmin O."/>
        </authorList>
    </citation>
    <scope>NUCLEOTIDE SEQUENCE</scope>
    <source>
        <strain evidence="9">FN9</strain>
    </source>
</reference>
<dbReference type="AlphaFoldDB" id="A0A4E9DUQ2"/>
<protein>
    <recommendedName>
        <fullName evidence="8">FAD-binding domain-containing protein</fullName>
    </recommendedName>
</protein>
<dbReference type="SUPFAM" id="SSF51905">
    <property type="entry name" value="FAD/NAD(P)-binding domain"/>
    <property type="match status" value="1"/>
</dbReference>
<dbReference type="InterPro" id="IPR036188">
    <property type="entry name" value="FAD/NAD-bd_sf"/>
</dbReference>
<feature type="compositionally biased region" description="Polar residues" evidence="6">
    <location>
        <begin position="612"/>
        <end position="635"/>
    </location>
</feature>
<dbReference type="Gene3D" id="3.50.50.60">
    <property type="entry name" value="FAD/NAD(P)-binding domain"/>
    <property type="match status" value="1"/>
</dbReference>
<evidence type="ECO:0000256" key="2">
    <source>
        <dbReference type="ARBA" id="ARBA00022827"/>
    </source>
</evidence>
<dbReference type="EMBL" id="CAAKMV010000139">
    <property type="protein sequence ID" value="VIO59395.1"/>
    <property type="molecule type" value="Genomic_DNA"/>
</dbReference>
<keyword evidence="3" id="KW-0560">Oxidoreductase</keyword>
<feature type="compositionally biased region" description="Basic and acidic residues" evidence="6">
    <location>
        <begin position="846"/>
        <end position="856"/>
    </location>
</feature>
<evidence type="ECO:0000256" key="1">
    <source>
        <dbReference type="ARBA" id="ARBA00022630"/>
    </source>
</evidence>
<organism evidence="9">
    <name type="scientific">Gibberella zeae</name>
    <name type="common">Wheat head blight fungus</name>
    <name type="synonym">Fusarium graminearum</name>
    <dbReference type="NCBI Taxonomy" id="5518"/>
    <lineage>
        <taxon>Eukaryota</taxon>
        <taxon>Fungi</taxon>
        <taxon>Dikarya</taxon>
        <taxon>Ascomycota</taxon>
        <taxon>Pezizomycotina</taxon>
        <taxon>Sordariomycetes</taxon>
        <taxon>Hypocreomycetidae</taxon>
        <taxon>Hypocreales</taxon>
        <taxon>Nectriaceae</taxon>
        <taxon>Fusarium</taxon>
    </lineage>
</organism>
<proteinExistence type="predicted"/>
<keyword evidence="1" id="KW-0285">Flavoprotein</keyword>
<dbReference type="CDD" id="cd00067">
    <property type="entry name" value="GAL4"/>
    <property type="match status" value="1"/>
</dbReference>
<evidence type="ECO:0000256" key="6">
    <source>
        <dbReference type="SAM" id="MobiDB-lite"/>
    </source>
</evidence>
<gene>
    <name evidence="9" type="ORF">FUG_LOCUS343234</name>
</gene>
<feature type="region of interest" description="Disordered" evidence="6">
    <location>
        <begin position="845"/>
        <end position="867"/>
    </location>
</feature>
<dbReference type="SUPFAM" id="SSF57701">
    <property type="entry name" value="Zn2/Cys6 DNA-binding domain"/>
    <property type="match status" value="1"/>
</dbReference>
<evidence type="ECO:0000256" key="7">
    <source>
        <dbReference type="SAM" id="Phobius"/>
    </source>
</evidence>
<keyword evidence="4" id="KW-0503">Monooxygenase</keyword>
<evidence type="ECO:0000256" key="5">
    <source>
        <dbReference type="ARBA" id="ARBA00023242"/>
    </source>
</evidence>
<dbReference type="GO" id="GO:0008270">
    <property type="term" value="F:zinc ion binding"/>
    <property type="evidence" value="ECO:0007669"/>
    <property type="project" value="InterPro"/>
</dbReference>
<keyword evidence="7" id="KW-0812">Transmembrane</keyword>
<feature type="region of interest" description="Disordered" evidence="6">
    <location>
        <begin position="612"/>
        <end position="660"/>
    </location>
</feature>
<dbReference type="InterPro" id="IPR002938">
    <property type="entry name" value="FAD-bd"/>
</dbReference>
<dbReference type="Pfam" id="PF01494">
    <property type="entry name" value="FAD_binding_3"/>
    <property type="match status" value="1"/>
</dbReference>
<dbReference type="PANTHER" id="PTHR46972:SF1">
    <property type="entry name" value="FAD DEPENDENT OXIDOREDUCTASE DOMAIN-CONTAINING PROTEIN"/>
    <property type="match status" value="1"/>
</dbReference>
<feature type="domain" description="FAD-binding" evidence="8">
    <location>
        <begin position="180"/>
        <end position="373"/>
    </location>
</feature>
<name>A0A4E9DUQ2_GIBZA</name>
<evidence type="ECO:0000256" key="4">
    <source>
        <dbReference type="ARBA" id="ARBA00023033"/>
    </source>
</evidence>
<dbReference type="PRINTS" id="PR00420">
    <property type="entry name" value="RNGMNOXGNASE"/>
</dbReference>
<evidence type="ECO:0000313" key="9">
    <source>
        <dbReference type="EMBL" id="VIO59395.1"/>
    </source>
</evidence>
<feature type="compositionally biased region" description="Polar residues" evidence="6">
    <location>
        <begin position="435"/>
        <end position="452"/>
    </location>
</feature>
<dbReference type="GO" id="GO:0004497">
    <property type="term" value="F:monooxygenase activity"/>
    <property type="evidence" value="ECO:0007669"/>
    <property type="project" value="UniProtKB-KW"/>
</dbReference>
<keyword evidence="7" id="KW-1133">Transmembrane helix</keyword>
<feature type="transmembrane region" description="Helical" evidence="7">
    <location>
        <begin position="16"/>
        <end position="36"/>
    </location>
</feature>
<dbReference type="InterPro" id="IPR001138">
    <property type="entry name" value="Zn2Cys6_DnaBD"/>
</dbReference>
<feature type="region of interest" description="Disordered" evidence="6">
    <location>
        <begin position="428"/>
        <end position="459"/>
    </location>
</feature>
<feature type="region of interest" description="Disordered" evidence="6">
    <location>
        <begin position="490"/>
        <end position="512"/>
    </location>
</feature>
<accession>A0A4E9DUQ2</accession>
<keyword evidence="2" id="KW-0274">FAD</keyword>
<dbReference type="GO" id="GO:0000981">
    <property type="term" value="F:DNA-binding transcription factor activity, RNA polymerase II-specific"/>
    <property type="evidence" value="ECO:0007669"/>
    <property type="project" value="InterPro"/>
</dbReference>
<dbReference type="InterPro" id="IPR036864">
    <property type="entry name" value="Zn2-C6_fun-type_DNA-bd_sf"/>
</dbReference>
<sequence>MDSEPRQQHFLEGKTIIVAGAGIAGSAFVIALRKLWNPKLKEPTIILYDRDSPDVTAQREGYTVSLAGYDTSGGLLALRKLDLLDEILDNAVAGLNDDGAFKIWGPAWNEFASFRHKPIDGLPSSSVRIARKDLRQVLHNNLRPSDAVQWNSRCVSARRLEDGRVCVQVAKGYNESEMVSEEICDVLIAADGANSKLRTNLRPEDGLEFAGAILRGGISRFDGPPPTPINKDWGFMLSGTGASCFFSPVDKNSVVWGVGHLEADQVPRLDLNDEEMVQQVIETCLQLGKELQEPFRTIVHYTDPKTVFAINTHDKKPFHHEEIDTIPVVFIGDSNHAVSPFAGFGANLALCDGLDLAQKLCNGQSVEDSVMAYDDLAVSRAFPILQRSRERLISGHRSGEHQSYGIMKRSHYACDQCRRSKRGCDAPPLLGPASSAGNNRVNGDYSVSSPASASEGGHKSCSYCAKTNKTCTMNWAWSQIQAASILSAVAAAPPPPPPPRQASGSFGESADARVKRERLVSAQAFDDKSVSSMPRQANTAAPYVFQQPDAPGSRSEFSGLHTVAHPSVVAGPSTSTSAVVQANYSTGYAHPTHPPGRSANHLPLSMYTMQGSRMPNQYNNTLAGSQLGPTNSQSPADDAWSRDESTRIKRRRTSSTWAGRRTHSLSPFSVDQTMMTNSNNQFISTNLLQIYHDVLEHNLSCWLTEVTCPYRAPGYITGGNYAPTEWGSSWSNRIYRRTINLDHAISTSKLTRLTHSENQASAKALQLSIMAFATQWAQGSRRQRQSFPADDETPEDILDDITEEFDRNIQRNIWEQAKRALQDVADIESYRVATAELIFGLTQKPWTHDDEPDRTTRNHNPLSTPRSEVDMKSLNAELGDIISRDGLPVFMERAARKMHALKFRFDSGRRGVTGPLTSPKNSDALSMMNPEDRGTVGLLYWLAVMLDTVSSSMSERPVVVADADSQHDDADDDLDATTNGRWNVPLFIQDSLEQPHMYHAVHWPCSYESAAEAVTKSAPVKVLLFRHISYLQNILRRGGRGKKVEETIANTTSLYRYWNMTHGAFFKELLRDYESVPGRLQSWFVCISAHWNLGALMLADLIEYVDENEIGETDASYGRLSSKMVTKMRESSAKELSELARVSTPSQNLTSLATPQMSHFHHAVSEATILTEPWTILLIRAFAKATMVFLQEAKDYLEYGPTASTNPSSDFQESMHRAQDCIKGLWILGKKSDMARKSADTLAAAMRKLRL</sequence>
<evidence type="ECO:0000259" key="8">
    <source>
        <dbReference type="Pfam" id="PF01494"/>
    </source>
</evidence>
<evidence type="ECO:0000256" key="3">
    <source>
        <dbReference type="ARBA" id="ARBA00023002"/>
    </source>
</evidence>
<keyword evidence="7" id="KW-0472">Membrane</keyword>
<keyword evidence="5" id="KW-0539">Nucleus</keyword>
<dbReference type="Gene3D" id="4.10.240.10">
    <property type="entry name" value="Zn(2)-C6 fungal-type DNA-binding domain"/>
    <property type="match status" value="1"/>
</dbReference>
<dbReference type="GO" id="GO:0071949">
    <property type="term" value="F:FAD binding"/>
    <property type="evidence" value="ECO:0007669"/>
    <property type="project" value="InterPro"/>
</dbReference>
<dbReference type="PANTHER" id="PTHR46972">
    <property type="entry name" value="MONOOXYGENASE ASQM-RELATED"/>
    <property type="match status" value="1"/>
</dbReference>